<gene>
    <name evidence="17" type="ORF">R5R35_004609</name>
</gene>
<feature type="region of interest" description="Disordered" evidence="14">
    <location>
        <begin position="1"/>
        <end position="32"/>
    </location>
</feature>
<evidence type="ECO:0000256" key="1">
    <source>
        <dbReference type="ARBA" id="ARBA00001936"/>
    </source>
</evidence>
<feature type="domain" description="RRM" evidence="16">
    <location>
        <begin position="41"/>
        <end position="119"/>
    </location>
</feature>
<proteinExistence type="predicted"/>
<dbReference type="InterPro" id="IPR002058">
    <property type="entry name" value="PAP_assoc"/>
</dbReference>
<evidence type="ECO:0000256" key="12">
    <source>
        <dbReference type="ARBA" id="ARBA00049105"/>
    </source>
</evidence>
<evidence type="ECO:0000256" key="3">
    <source>
        <dbReference type="ARBA" id="ARBA00012472"/>
    </source>
</evidence>
<keyword evidence="18" id="KW-1185">Reference proteome</keyword>
<dbReference type="EMBL" id="JAZDUA010000005">
    <property type="protein sequence ID" value="KAK7874062.1"/>
    <property type="molecule type" value="Genomic_DNA"/>
</dbReference>
<dbReference type="GO" id="GO:0050265">
    <property type="term" value="F:RNA uridylyltransferase activity"/>
    <property type="evidence" value="ECO:0007669"/>
    <property type="project" value="UniProtKB-EC"/>
</dbReference>
<keyword evidence="8" id="KW-0460">Magnesium</keyword>
<dbReference type="InterPro" id="IPR000504">
    <property type="entry name" value="RRM_dom"/>
</dbReference>
<dbReference type="SUPFAM" id="SSF81631">
    <property type="entry name" value="PAP/OAS1 substrate-binding domain"/>
    <property type="match status" value="1"/>
</dbReference>
<name>A0AAN9ZHN2_9ORTH</name>
<keyword evidence="15" id="KW-0812">Transmembrane</keyword>
<evidence type="ECO:0000256" key="13">
    <source>
        <dbReference type="PROSITE-ProRule" id="PRU00176"/>
    </source>
</evidence>
<comment type="cofactor">
    <cofactor evidence="1">
        <name>Mn(2+)</name>
        <dbReference type="ChEBI" id="CHEBI:29035"/>
    </cofactor>
</comment>
<dbReference type="PANTHER" id="PTHR12271">
    <property type="entry name" value="POLY A POLYMERASE CID PAP -RELATED"/>
    <property type="match status" value="1"/>
</dbReference>
<dbReference type="EC" id="2.7.7.52" evidence="3"/>
<keyword evidence="9 13" id="KW-0694">RNA-binding</keyword>
<evidence type="ECO:0000256" key="2">
    <source>
        <dbReference type="ARBA" id="ARBA00001946"/>
    </source>
</evidence>
<feature type="transmembrane region" description="Helical" evidence="15">
    <location>
        <begin position="456"/>
        <end position="477"/>
    </location>
</feature>
<dbReference type="Gene3D" id="1.10.1410.10">
    <property type="match status" value="1"/>
</dbReference>
<dbReference type="PROSITE" id="PS50102">
    <property type="entry name" value="RRM"/>
    <property type="match status" value="1"/>
</dbReference>
<dbReference type="InterPro" id="IPR012677">
    <property type="entry name" value="Nucleotide-bd_a/b_plait_sf"/>
</dbReference>
<keyword evidence="5" id="KW-0808">Transferase</keyword>
<dbReference type="InterPro" id="IPR043519">
    <property type="entry name" value="NT_sf"/>
</dbReference>
<keyword evidence="15" id="KW-0472">Membrane</keyword>
<dbReference type="GO" id="GO:1990817">
    <property type="term" value="F:poly(A) RNA polymerase activity"/>
    <property type="evidence" value="ECO:0007669"/>
    <property type="project" value="UniProtKB-ARBA"/>
</dbReference>
<keyword evidence="7" id="KW-0479">Metal-binding</keyword>
<dbReference type="SMART" id="SM00360">
    <property type="entry name" value="RRM"/>
    <property type="match status" value="1"/>
</dbReference>
<dbReference type="AlphaFoldDB" id="A0AAN9ZHN2"/>
<dbReference type="InterPro" id="IPR054708">
    <property type="entry name" value="MTPAP-like_central"/>
</dbReference>
<organism evidence="17 18">
    <name type="scientific">Gryllus longicercus</name>
    <dbReference type="NCBI Taxonomy" id="2509291"/>
    <lineage>
        <taxon>Eukaryota</taxon>
        <taxon>Metazoa</taxon>
        <taxon>Ecdysozoa</taxon>
        <taxon>Arthropoda</taxon>
        <taxon>Hexapoda</taxon>
        <taxon>Insecta</taxon>
        <taxon>Pterygota</taxon>
        <taxon>Neoptera</taxon>
        <taxon>Polyneoptera</taxon>
        <taxon>Orthoptera</taxon>
        <taxon>Ensifera</taxon>
        <taxon>Gryllidea</taxon>
        <taxon>Grylloidea</taxon>
        <taxon>Gryllidae</taxon>
        <taxon>Gryllinae</taxon>
        <taxon>Gryllus</taxon>
    </lineage>
</organism>
<dbReference type="SUPFAM" id="SSF81301">
    <property type="entry name" value="Nucleotidyltransferase"/>
    <property type="match status" value="1"/>
</dbReference>
<evidence type="ECO:0000259" key="16">
    <source>
        <dbReference type="PROSITE" id="PS50102"/>
    </source>
</evidence>
<evidence type="ECO:0000256" key="7">
    <source>
        <dbReference type="ARBA" id="ARBA00022723"/>
    </source>
</evidence>
<evidence type="ECO:0000313" key="18">
    <source>
        <dbReference type="Proteomes" id="UP001378592"/>
    </source>
</evidence>
<evidence type="ECO:0000256" key="14">
    <source>
        <dbReference type="SAM" id="MobiDB-lite"/>
    </source>
</evidence>
<evidence type="ECO:0000256" key="8">
    <source>
        <dbReference type="ARBA" id="ARBA00022842"/>
    </source>
</evidence>
<keyword evidence="6" id="KW-0548">Nucleotidyltransferase</keyword>
<dbReference type="Pfam" id="PF03828">
    <property type="entry name" value="PAP_assoc"/>
    <property type="match status" value="1"/>
</dbReference>
<dbReference type="GO" id="GO:0046872">
    <property type="term" value="F:metal ion binding"/>
    <property type="evidence" value="ECO:0007669"/>
    <property type="project" value="UniProtKB-KW"/>
</dbReference>
<dbReference type="SUPFAM" id="SSF54928">
    <property type="entry name" value="RNA-binding domain, RBD"/>
    <property type="match status" value="1"/>
</dbReference>
<dbReference type="PANTHER" id="PTHR12271:SF66">
    <property type="entry name" value="TERMINAL URIDYLYLTRANSFERASE TAILOR"/>
    <property type="match status" value="1"/>
</dbReference>
<protein>
    <recommendedName>
        <fullName evidence="4">Speckle targeted PIP5K1A-regulated poly(A) polymerase</fullName>
        <ecNumber evidence="3">2.7.7.52</ecNumber>
    </recommendedName>
    <alternativeName>
        <fullName evidence="10">RNA-binding motif protein 21</fullName>
    </alternativeName>
    <alternativeName>
        <fullName evidence="11">U6 snRNA-specific terminal uridylyltransferase 1</fullName>
    </alternativeName>
</protein>
<evidence type="ECO:0000313" key="17">
    <source>
        <dbReference type="EMBL" id="KAK7874062.1"/>
    </source>
</evidence>
<dbReference type="Gene3D" id="3.30.70.330">
    <property type="match status" value="1"/>
</dbReference>
<reference evidence="17 18" key="1">
    <citation type="submission" date="2024-03" db="EMBL/GenBank/DDBJ databases">
        <title>The genome assembly and annotation of the cricket Gryllus longicercus Weissman &amp; Gray.</title>
        <authorList>
            <person name="Szrajer S."/>
            <person name="Gray D."/>
            <person name="Ylla G."/>
        </authorList>
    </citation>
    <scope>NUCLEOTIDE SEQUENCE [LARGE SCALE GENOMIC DNA]</scope>
    <source>
        <strain evidence="17">DAG 2021-001</strain>
        <tissue evidence="17">Whole body minus gut</tissue>
    </source>
</reference>
<dbReference type="GO" id="GO:0031123">
    <property type="term" value="P:RNA 3'-end processing"/>
    <property type="evidence" value="ECO:0007669"/>
    <property type="project" value="TreeGrafter"/>
</dbReference>
<dbReference type="Proteomes" id="UP001378592">
    <property type="component" value="Unassembled WGS sequence"/>
</dbReference>
<accession>A0AAN9ZHN2</accession>
<evidence type="ECO:0000256" key="9">
    <source>
        <dbReference type="ARBA" id="ARBA00022884"/>
    </source>
</evidence>
<comment type="cofactor">
    <cofactor evidence="2">
        <name>Mg(2+)</name>
        <dbReference type="ChEBI" id="CHEBI:18420"/>
    </cofactor>
</comment>
<dbReference type="InterPro" id="IPR035979">
    <property type="entry name" value="RBD_domain_sf"/>
</dbReference>
<comment type="caution">
    <text evidence="17">The sequence shown here is derived from an EMBL/GenBank/DDBJ whole genome shotgun (WGS) entry which is preliminary data.</text>
</comment>
<dbReference type="Pfam" id="PF22600">
    <property type="entry name" value="MTPAP-like_central"/>
    <property type="match status" value="1"/>
</dbReference>
<evidence type="ECO:0000256" key="5">
    <source>
        <dbReference type="ARBA" id="ARBA00022679"/>
    </source>
</evidence>
<evidence type="ECO:0000256" key="10">
    <source>
        <dbReference type="ARBA" id="ARBA00030790"/>
    </source>
</evidence>
<dbReference type="Gene3D" id="3.30.460.10">
    <property type="entry name" value="Beta Polymerase, domain 2"/>
    <property type="match status" value="1"/>
</dbReference>
<comment type="catalytic activity">
    <reaction evidence="12">
        <text>RNA(n) + UTP = RNA(n)-3'-uridine ribonucleotide + diphosphate</text>
        <dbReference type="Rhea" id="RHEA:14785"/>
        <dbReference type="Rhea" id="RHEA-COMP:14527"/>
        <dbReference type="Rhea" id="RHEA-COMP:17348"/>
        <dbReference type="ChEBI" id="CHEBI:33019"/>
        <dbReference type="ChEBI" id="CHEBI:46398"/>
        <dbReference type="ChEBI" id="CHEBI:140395"/>
        <dbReference type="ChEBI" id="CHEBI:173116"/>
        <dbReference type="EC" id="2.7.7.52"/>
    </reaction>
</comment>
<sequence>MEVRGSVIVGDDGEENSKPPIKGGFADLGRPIEPHEKDDVPRILVKNFRRNTKPSKLHTVFSNFGAITYMAVKDQKAVIEFSDRTAVQEILKCKFLKVQGSRVDCEPLQRFLHVERCQFQVELHADLMQLQSEETFSKFTARLCQQAAANTREDVQSLCQQLESVARAAYPYCKAHPFGSRVTRLGLEGCDLDIFLDCGNMYNGENDQQPVQQQNLGETTLKQMVKCDDFGRIHKVLHARVPILKFFHLPTGIYGDIAFRNGLGVENSKLLNFLQSLDNRLQSLFLFVKMWARLQCLRSVSEPHHFTSYALVMMAVFYLQQLPQPVLPPIKKLMEEHKGEQQVIAGWPCSFTQDKKVVPKTRNSSSLLELTRGFFHFYQFFHFEWKIICPYLGKAIERKDMDDILNPEGELGYLLPTYVNNLQQDDGEPLHTRSAVCIQDPFEHSHNLSRSVKDEILMNFISSCGLILLLLQTVFVLTKSDFILKND</sequence>
<evidence type="ECO:0000256" key="6">
    <source>
        <dbReference type="ARBA" id="ARBA00022695"/>
    </source>
</evidence>
<dbReference type="CDD" id="cd05402">
    <property type="entry name" value="NT_PAP_TUTase"/>
    <property type="match status" value="1"/>
</dbReference>
<evidence type="ECO:0000256" key="4">
    <source>
        <dbReference type="ARBA" id="ARBA00021679"/>
    </source>
</evidence>
<dbReference type="GO" id="GO:0003723">
    <property type="term" value="F:RNA binding"/>
    <property type="evidence" value="ECO:0007669"/>
    <property type="project" value="UniProtKB-UniRule"/>
</dbReference>
<evidence type="ECO:0000256" key="11">
    <source>
        <dbReference type="ARBA" id="ARBA00033036"/>
    </source>
</evidence>
<evidence type="ECO:0000256" key="15">
    <source>
        <dbReference type="SAM" id="Phobius"/>
    </source>
</evidence>
<keyword evidence="15" id="KW-1133">Transmembrane helix</keyword>